<dbReference type="Pfam" id="PF14318">
    <property type="entry name" value="Mononeg_mRNAcap"/>
    <property type="match status" value="1"/>
</dbReference>
<dbReference type="EC" id="2.7.7.48" evidence="2"/>
<comment type="catalytic activity">
    <reaction evidence="18">
        <text>a 5'-end (5'-triphosphoguanosine)-adenylyl-adenylyl-cytidylyl-adenosine in mRNA + S-adenosyl-L-methionine = a 5'-end (5'-triphosphoguanosine)-(2'-O-methyladenylyl)-adenylyl-cytidylyl-adenosine in mRNA + S-adenosyl-L-homocysteine + H(+)</text>
        <dbReference type="Rhea" id="RHEA:65380"/>
        <dbReference type="Rhea" id="RHEA-COMP:16797"/>
        <dbReference type="Rhea" id="RHEA-COMP:16801"/>
        <dbReference type="ChEBI" id="CHEBI:15378"/>
        <dbReference type="ChEBI" id="CHEBI:57856"/>
        <dbReference type="ChEBI" id="CHEBI:59789"/>
        <dbReference type="ChEBI" id="CHEBI:156482"/>
        <dbReference type="ChEBI" id="CHEBI:156484"/>
    </reaction>
</comment>
<evidence type="ECO:0000256" key="2">
    <source>
        <dbReference type="ARBA" id="ARBA00012494"/>
    </source>
</evidence>
<evidence type="ECO:0000256" key="9">
    <source>
        <dbReference type="ARBA" id="ARBA00022840"/>
    </source>
</evidence>
<evidence type="ECO:0000256" key="12">
    <source>
        <dbReference type="ARBA" id="ARBA00023042"/>
    </source>
</evidence>
<evidence type="ECO:0000256" key="18">
    <source>
        <dbReference type="ARBA" id="ARBA00047332"/>
    </source>
</evidence>
<evidence type="ECO:0000256" key="11">
    <source>
        <dbReference type="ARBA" id="ARBA00022953"/>
    </source>
</evidence>
<comment type="catalytic activity">
    <reaction evidence="20">
        <text>GTP + H2O = GDP + phosphate + H(+)</text>
        <dbReference type="Rhea" id="RHEA:19669"/>
        <dbReference type="ChEBI" id="CHEBI:15377"/>
        <dbReference type="ChEBI" id="CHEBI:15378"/>
        <dbReference type="ChEBI" id="CHEBI:37565"/>
        <dbReference type="ChEBI" id="CHEBI:43474"/>
        <dbReference type="ChEBI" id="CHEBI:58189"/>
    </reaction>
</comment>
<keyword evidence="10" id="KW-0946">Virion</keyword>
<evidence type="ECO:0000256" key="15">
    <source>
        <dbReference type="ARBA" id="ARBA00024499"/>
    </source>
</evidence>
<keyword evidence="12" id="KW-0506">mRNA capping</keyword>
<sequence length="1943" mass="220845">MEDDFDFLRPNKVFFLDTNLSSPVLDVEIEATRKLILGHRAVVTNSEEAKTYKYRFKDEISEFRKLCKHRGWKSSMLIEVKQLTPDLYPLFERLALIVPEGFRSNYEEARSIAKELEQAVADGLEARGLPRESIEGTADTLGHPTVLPYRAAYEQFCNTYGRAESRTASSENRWSFGAIGQAKVWINPKYAMIELDSTLYYSSANQVLMLKDKLATRYMFLEHVLPLRVGDGLFSHLLALFRWQDDTLEKFGNQAYDLLKAVEPMFKTRLSHVTDDVFGDDTAYTRMKQKMHKKEEKVIRVTGVNYRAMEKLYTIVESVTRLDHLVEMFGCLKSSGHPIIDPRRGGLSAAHEARTPDTTSYKDALELRNVFCHIILTSYIEKKGRWPEIRFTKAGTTLQVLHARQERDITYRSYPLEDWTFVEWGKLFEMDYFPNFLELMDDKSISYYRSEKHLTWDEGVPSSQRRLLLEILTAETIDIKSVVEKVSRREIPFEWFIISLYPKEREFKIDPRMFAMMCWQMRAFFTCIEANIADNLFKYMPQQTMTKSKTQIQQRFLAFTDPSRDKHNHTLFLEIDLERWNLKWRELTVHMLGHDLNNMFGVAGTFTVTHWFFKQCQMLVRVGGLRPDGIEQRYPPETALAWRDHKGGLEGINQKLWSAATYAMIENALRQLMLEGVVGSYELCGQGDNQVLRLSIPRTDRSREETLREARDKVNTALEKGCAAVGQVVKAEENIESTKVLTYSKDVYIEGVEYPTTLKKHSRLFPVTASDFPSTTAKALAIMAGSVAGAENSRHPLCSAVVGWYHTARYLLSVSDGYSIHGRKSPKYTREKVLAALILPPSIGGMIGTPIASFMYKGGSDPLGKEISSTRLIAESRGYCGIIAGRALRGLEERYCFSPDPNLEVLIDNPYGLPIDKKTSPLGQVSHLTLEAFRGKVVNRDIKPLLDKSVESAESLLKQDILSIRPLNPILAHDLFEASGFGSIKEIRKMFLNTRTVQAVAQWVNPNITHNFLRADLNDQKWFFDWLQGLPKLSYSCSSSYVICHNARKTWGTELHGVSSYQPLDYYHRSNSVRDPSSIKWSSHAGKDLLYSRGSMPGFLGTDTTNKRSEHGYKIVDSGAPSRAMMKLQTIRSQANGNRELNELLDRIGLTRTNCKLSWISDVLSKVIGGSLSHKLVSVVRSMSASYVGPLNFITHIRLDTDSFGKVSGGSDNFNVFMQEFMVLCLAEAKLLYYHKGVTHGELVVDTASMIPIPDDALVAAEPKFKTASLPKSKLLYTPDLLLQRTYDNSVRVVPRGSIVPSTSYPTIECIEQGFIGFFVELLRDQNRAKMIADTRGLVAIPSKYRIDIAEAHSFGLKRLTKCMAQAIWISNLRDTYRTLHLHPERWDEALYLTHNIMACVKTCASYLRHPLCWTHPDSQSLRGSDLRYSSSFSTLNRVAAQVKRGIVQISRNVHHRFWLSDVPVFSSENSMSIVESLSVAAIKRVYPLFMSSHPMARQFSSLLASYTRLSVKTVLSPEQQLETLRLRLTKLAMVYKKAGDISLHDDMMRLSHLRGVAVYQDDVKTLMRYARNLEVAVGTPRPRRPRISGLAPLEGYDVCPSCLSPPVSKYEAIWRKNRIRKHGGISAAGYTWAPILGSLRVLRQVLIIGSGNGGLADILLSAFDCEVIGIDLESDMPKDSATLMGYLPVGIQSGNSQRYTQSDLSINTSGDWFDPAVRSQILEAALPQTTLFIDITSSSDLLEETIHHAFSYQQIDTISFRLIGSADMFALIRDNLNRRYSSRAWLSSRSYHEVECLFEVRRDPNQFLHRCNNGAWLCDMISENVHSLIPPRTQELVEAATFSSIGGQPIESLYEISEELDAICKSLLNKNKNRQLLYKDRMSLIWGHITVYLARCEDSVAMLQEWISDEMIETNLLKYPIKESIVTHLLRYVPRLRSVLPQ</sequence>
<evidence type="ECO:0000313" key="22">
    <source>
        <dbReference type="EMBL" id="XBY85611.1"/>
    </source>
</evidence>
<evidence type="ECO:0000256" key="5">
    <source>
        <dbReference type="ARBA" id="ARBA00022679"/>
    </source>
</evidence>
<evidence type="ECO:0000256" key="7">
    <source>
        <dbReference type="ARBA" id="ARBA00022695"/>
    </source>
</evidence>
<evidence type="ECO:0000256" key="3">
    <source>
        <dbReference type="ARBA" id="ARBA00022484"/>
    </source>
</evidence>
<evidence type="ECO:0000256" key="17">
    <source>
        <dbReference type="ARBA" id="ARBA00031012"/>
    </source>
</evidence>
<keyword evidence="3 22" id="KW-0696">RNA-directed RNA polymerase</keyword>
<evidence type="ECO:0000256" key="4">
    <source>
        <dbReference type="ARBA" id="ARBA00022664"/>
    </source>
</evidence>
<name>A0AAU7YAS9_9MONO</name>
<comment type="subcellular location">
    <subcellularLocation>
        <location evidence="1">Virion</location>
    </subcellularLocation>
</comment>
<evidence type="ECO:0000256" key="14">
    <source>
        <dbReference type="ARBA" id="ARBA00024494"/>
    </source>
</evidence>
<evidence type="ECO:0000259" key="21">
    <source>
        <dbReference type="PROSITE" id="PS50526"/>
    </source>
</evidence>
<dbReference type="GO" id="GO:0004482">
    <property type="term" value="F:mRNA 5'-cap (guanine-N7-)-methyltransferase activity"/>
    <property type="evidence" value="ECO:0007669"/>
    <property type="project" value="InterPro"/>
</dbReference>
<dbReference type="PROSITE" id="PS50526">
    <property type="entry name" value="RDRP_SSRNA_NEG_NONSEG"/>
    <property type="match status" value="1"/>
</dbReference>
<evidence type="ECO:0000256" key="8">
    <source>
        <dbReference type="ARBA" id="ARBA00022741"/>
    </source>
</evidence>
<dbReference type="InterPro" id="IPR014023">
    <property type="entry name" value="Mononeg_RNA_pol_cat"/>
</dbReference>
<evidence type="ECO:0000256" key="19">
    <source>
        <dbReference type="ARBA" id="ARBA00047370"/>
    </source>
</evidence>
<keyword evidence="6" id="KW-0949">S-adenosyl-L-methionine</keyword>
<dbReference type="EMBL" id="PP926277">
    <property type="protein sequence ID" value="XBY85611.1"/>
    <property type="molecule type" value="Genomic_RNA"/>
</dbReference>
<keyword evidence="8" id="KW-0547">Nucleotide-binding</keyword>
<proteinExistence type="predicted"/>
<organism evidence="22">
    <name type="scientific">Exserohilum turcicum mymonavirus 1</name>
    <dbReference type="NCBI Taxonomy" id="3229033"/>
    <lineage>
        <taxon>Viruses</taxon>
        <taxon>Riboviria</taxon>
        <taxon>Orthornavirae</taxon>
        <taxon>Negarnaviricota</taxon>
        <taxon>Haploviricotina</taxon>
        <taxon>Monjiviricetes</taxon>
        <taxon>Mononegavirales</taxon>
        <taxon>Mymonaviridae</taxon>
    </lineage>
</organism>
<comment type="catalytic activity">
    <reaction evidence="15">
        <text>a 5'-end (5'-triphosphoguanosine)-(2'-O-methyladenylyl)-adenylyl-cytidylyl-adenosine in mRNA + S-adenosyl-L-methionine = a 5'-end (N(7)-methyl 5'-triphosphoguanosine)-(2'-O-methyladenylyl)-adenylyl-cytidylyl-adenosine in mRNA + S-adenosyl-L-homocysteine</text>
        <dbReference type="Rhea" id="RHEA:65440"/>
        <dbReference type="Rhea" id="RHEA-COMP:16798"/>
        <dbReference type="Rhea" id="RHEA-COMP:16801"/>
        <dbReference type="ChEBI" id="CHEBI:57856"/>
        <dbReference type="ChEBI" id="CHEBI:59789"/>
        <dbReference type="ChEBI" id="CHEBI:156482"/>
        <dbReference type="ChEBI" id="CHEBI:156483"/>
    </reaction>
</comment>
<keyword evidence="7" id="KW-0548">Nucleotidyltransferase</keyword>
<keyword evidence="4" id="KW-0507">mRNA processing</keyword>
<accession>A0AAU7YAS9</accession>
<dbReference type="Pfam" id="PF00946">
    <property type="entry name" value="Mononeg_RNA_pol"/>
    <property type="match status" value="1"/>
</dbReference>
<comment type="catalytic activity">
    <reaction evidence="14">
        <text>a 5'-end triphospho-adenylyl-adenylyl-cytidylyl-adenosine in mRNA + GDP + H(+) = a 5'-end (5'-triphosphoguanosine)-adenylyl-adenylyl-cytidylyl-adenosine in mRNA + diphosphate</text>
        <dbReference type="Rhea" id="RHEA:65436"/>
        <dbReference type="Rhea" id="RHEA-COMP:16797"/>
        <dbReference type="Rhea" id="RHEA-COMP:16799"/>
        <dbReference type="ChEBI" id="CHEBI:15378"/>
        <dbReference type="ChEBI" id="CHEBI:33019"/>
        <dbReference type="ChEBI" id="CHEBI:58189"/>
        <dbReference type="ChEBI" id="CHEBI:156484"/>
        <dbReference type="ChEBI" id="CHEBI:156503"/>
        <dbReference type="EC" id="2.7.7.88"/>
    </reaction>
</comment>
<evidence type="ECO:0000256" key="20">
    <source>
        <dbReference type="ARBA" id="ARBA00048548"/>
    </source>
</evidence>
<dbReference type="InterPro" id="IPR026890">
    <property type="entry name" value="Mononeg_mRNAcap"/>
</dbReference>
<keyword evidence="5" id="KW-0808">Transferase</keyword>
<protein>
    <recommendedName>
        <fullName evidence="2">RNA-directed RNA polymerase</fullName>
        <ecNumber evidence="2">2.7.7.48</ecNumber>
    </recommendedName>
    <alternativeName>
        <fullName evidence="17">Replicase</fullName>
    </alternativeName>
    <alternativeName>
        <fullName evidence="16">Transcriptase</fullName>
    </alternativeName>
</protein>
<dbReference type="GO" id="GO:0044423">
    <property type="term" value="C:virion component"/>
    <property type="evidence" value="ECO:0007669"/>
    <property type="project" value="UniProtKB-KW"/>
</dbReference>
<dbReference type="GO" id="GO:0003968">
    <property type="term" value="F:RNA-directed RNA polymerase activity"/>
    <property type="evidence" value="ECO:0007669"/>
    <property type="project" value="UniProtKB-KW"/>
</dbReference>
<evidence type="ECO:0000256" key="16">
    <source>
        <dbReference type="ARBA" id="ARBA00030436"/>
    </source>
</evidence>
<evidence type="ECO:0000256" key="10">
    <source>
        <dbReference type="ARBA" id="ARBA00022844"/>
    </source>
</evidence>
<comment type="catalytic activity">
    <reaction evidence="19">
        <text>a 5'-end (5'-triphosphoguanosine)-adenylyl-adenylyl-cytidylyl-adenosine in mRNA + 2 S-adenosyl-L-methionine = a 5'-end (N(7)-methyl 5'-triphosphoguanosine)-(2'-O-methyladenylyl)-adenylyl-cytidylyl-adenosine in mRNA + 2 S-adenosyl-L-homocysteine + H(+)</text>
        <dbReference type="Rhea" id="RHEA:65376"/>
        <dbReference type="Rhea" id="RHEA-COMP:16797"/>
        <dbReference type="Rhea" id="RHEA-COMP:16798"/>
        <dbReference type="ChEBI" id="CHEBI:15378"/>
        <dbReference type="ChEBI" id="CHEBI:57856"/>
        <dbReference type="ChEBI" id="CHEBI:59789"/>
        <dbReference type="ChEBI" id="CHEBI:156483"/>
        <dbReference type="ChEBI" id="CHEBI:156484"/>
        <dbReference type="EC" id="2.1.1.375"/>
    </reaction>
</comment>
<dbReference type="GO" id="GO:0005524">
    <property type="term" value="F:ATP binding"/>
    <property type="evidence" value="ECO:0007669"/>
    <property type="project" value="UniProtKB-KW"/>
</dbReference>
<evidence type="ECO:0000256" key="6">
    <source>
        <dbReference type="ARBA" id="ARBA00022691"/>
    </source>
</evidence>
<keyword evidence="11" id="KW-0693">Viral RNA replication</keyword>
<keyword evidence="9" id="KW-0067">ATP-binding</keyword>
<feature type="domain" description="RdRp catalytic" evidence="21">
    <location>
        <begin position="569"/>
        <end position="751"/>
    </location>
</feature>
<reference evidence="22" key="1">
    <citation type="submission" date="2024-05" db="EMBL/GenBank/DDBJ databases">
        <title>Viral Diversity and Horizontal Gene Transfer Among Viruses in Setosphaeria turcica Population from Northern Corn Leaf Blight of Maize.</title>
        <authorList>
            <person name="Jia J."/>
            <person name="Mu F."/>
        </authorList>
    </citation>
    <scope>NUCLEOTIDE SEQUENCE</scope>
    <source>
        <strain evidence="22">ZZ1</strain>
    </source>
</reference>
<evidence type="ECO:0000256" key="13">
    <source>
        <dbReference type="ARBA" id="ARBA00023268"/>
    </source>
</evidence>
<evidence type="ECO:0000256" key="1">
    <source>
        <dbReference type="ARBA" id="ARBA00004328"/>
    </source>
</evidence>
<keyword evidence="13" id="KW-0511">Multifunctional enzyme</keyword>